<evidence type="ECO:0000313" key="2">
    <source>
        <dbReference type="Proteomes" id="UP000639396"/>
    </source>
</evidence>
<dbReference type="CDD" id="cd15482">
    <property type="entry name" value="Sialidase_non-viral"/>
    <property type="match status" value="2"/>
</dbReference>
<dbReference type="SUPFAM" id="SSF50939">
    <property type="entry name" value="Sialidases"/>
    <property type="match status" value="1"/>
</dbReference>
<protein>
    <submittedName>
        <fullName evidence="1">Exo-alpha-sialidase</fullName>
    </submittedName>
</protein>
<keyword evidence="2" id="KW-1185">Reference proteome</keyword>
<comment type="caution">
    <text evidence="1">The sequence shown here is derived from an EMBL/GenBank/DDBJ whole genome shotgun (WGS) entry which is preliminary data.</text>
</comment>
<evidence type="ECO:0000313" key="1">
    <source>
        <dbReference type="EMBL" id="MBD2862675.1"/>
    </source>
</evidence>
<dbReference type="EMBL" id="JACXJA010000014">
    <property type="protein sequence ID" value="MBD2862675.1"/>
    <property type="molecule type" value="Genomic_DNA"/>
</dbReference>
<reference evidence="1" key="1">
    <citation type="submission" date="2020-09" db="EMBL/GenBank/DDBJ databases">
        <title>A novel bacterium of genus Paenibacillus, isolated from South China Sea.</title>
        <authorList>
            <person name="Huang H."/>
            <person name="Mo K."/>
            <person name="Hu Y."/>
        </authorList>
    </citation>
    <scope>NUCLEOTIDE SEQUENCE</scope>
    <source>
        <strain evidence="1">IB182363</strain>
    </source>
</reference>
<gene>
    <name evidence="1" type="ORF">IDH45_11845</name>
</gene>
<name>A0A927CB62_9BACL</name>
<organism evidence="1 2">
    <name type="scientific">Paenibacillus oceani</name>
    <dbReference type="NCBI Taxonomy" id="2772510"/>
    <lineage>
        <taxon>Bacteria</taxon>
        <taxon>Bacillati</taxon>
        <taxon>Bacillota</taxon>
        <taxon>Bacilli</taxon>
        <taxon>Bacillales</taxon>
        <taxon>Paenibacillaceae</taxon>
        <taxon>Paenibacillus</taxon>
    </lineage>
</organism>
<sequence length="427" mass="48114">MNEWNRNRVRELAPEYVTIYESPDPSRIFAYSPGIAILPNGRLIATLDISGPGMAEMPGPSRRIEGGALWCGKIYTSDDNGRSWTHRADFPFMHARPFVAGDSVYVLGHCHDLTVISSNDGGVTWSEPRTLTEGQCWHQSPANVVHANGNVYLVMERITKPDIHGWPVSVMAPVLLRGREDADLTRRDNWTFASELIFEEAVPEDELDYFGVPFYRVEGKGGHNRIVPGRTCFRMGWLETNIVRFVDENHYFFDPTGRTFHLWMRAHTGGTGFAAMAKAVEREDGTIETMLETTPSGKRIAFVPCPGGQMKFHIVYDEISQLYWLLSTQATDSMTRAEKLSDDRFSLPNNERNRLQLHFSKNAIDWCFAGLVAKTEHSAAARHYASMVIAGDDLLILSRSGDESASCAHNGNLITLHRIDRFRELAY</sequence>
<dbReference type="AlphaFoldDB" id="A0A927CB62"/>
<accession>A0A927CB62</accession>
<dbReference type="Proteomes" id="UP000639396">
    <property type="component" value="Unassembled WGS sequence"/>
</dbReference>
<dbReference type="Gene3D" id="2.120.10.10">
    <property type="match status" value="1"/>
</dbReference>
<dbReference type="InterPro" id="IPR036278">
    <property type="entry name" value="Sialidase_sf"/>
</dbReference>
<dbReference type="RefSeq" id="WP_190927776.1">
    <property type="nucleotide sequence ID" value="NZ_JACXJA010000014.1"/>
</dbReference>
<proteinExistence type="predicted"/>